<sequence>MALPNELLLTFNQYKDAKTLFAAIQTRFGVNEATKKTQKTLLKHLYKNFSDPSTDLLTLFLIGFRIFTNEDNTTYGVSTANTQVNPTSNKVSTASTQVSTANLSNDIVECKQPKNQDSKNVNQYSSRRTINLEDTTSNAMMAIDGAGFDWSYMADDEFPTNMDLMAFLDSELDLSNSGLEEFQQPEFEGYGPKTSKSVTKDISNEVKESLDAPLVKELVPRVVNTTKPNPAIDNAIRENQINVVKASACWVWRPTKLNSASITLKKHNYVDARDRSKNLMADMLPLEEEPKEGKLLVHKKVLVQVMLARMLAMMNHNLLVMLELRMMKVASINTVSPNVNTDGPSFNTRAIGTKWIYINKNDERGIAVRNKARLVSQGHTQEEGIDYNEVFALVARIEVIRLFLAYDSFKDFIVYQMDVKSAFLYGRIKEEVYIYQPLGFEDPGFPDRVYKVEKALYGLH</sequence>
<protein>
    <submittedName>
        <fullName evidence="2">Putative ribonuclease H-like domain-containing protein</fullName>
    </submittedName>
</protein>
<dbReference type="Pfam" id="PF07727">
    <property type="entry name" value="RVT_2"/>
    <property type="match status" value="1"/>
</dbReference>
<evidence type="ECO:0000313" key="2">
    <source>
        <dbReference type="EMBL" id="GEY32984.1"/>
    </source>
</evidence>
<feature type="domain" description="Reverse transcriptase Ty1/copia-type" evidence="1">
    <location>
        <begin position="347"/>
        <end position="459"/>
    </location>
</feature>
<dbReference type="EMBL" id="BKCJ010169638">
    <property type="protein sequence ID" value="GEY32984.1"/>
    <property type="molecule type" value="Genomic_DNA"/>
</dbReference>
<evidence type="ECO:0000259" key="1">
    <source>
        <dbReference type="Pfam" id="PF07727"/>
    </source>
</evidence>
<gene>
    <name evidence="2" type="ORF">Tci_404958</name>
</gene>
<accession>A0A699HNZ6</accession>
<proteinExistence type="predicted"/>
<reference evidence="2" key="1">
    <citation type="journal article" date="2019" name="Sci. Rep.">
        <title>Draft genome of Tanacetum cinerariifolium, the natural source of mosquito coil.</title>
        <authorList>
            <person name="Yamashiro T."/>
            <person name="Shiraishi A."/>
            <person name="Satake H."/>
            <person name="Nakayama K."/>
        </authorList>
    </citation>
    <scope>NUCLEOTIDE SEQUENCE</scope>
</reference>
<organism evidence="2">
    <name type="scientific">Tanacetum cinerariifolium</name>
    <name type="common">Dalmatian daisy</name>
    <name type="synonym">Chrysanthemum cinerariifolium</name>
    <dbReference type="NCBI Taxonomy" id="118510"/>
    <lineage>
        <taxon>Eukaryota</taxon>
        <taxon>Viridiplantae</taxon>
        <taxon>Streptophyta</taxon>
        <taxon>Embryophyta</taxon>
        <taxon>Tracheophyta</taxon>
        <taxon>Spermatophyta</taxon>
        <taxon>Magnoliopsida</taxon>
        <taxon>eudicotyledons</taxon>
        <taxon>Gunneridae</taxon>
        <taxon>Pentapetalae</taxon>
        <taxon>asterids</taxon>
        <taxon>campanulids</taxon>
        <taxon>Asterales</taxon>
        <taxon>Asteraceae</taxon>
        <taxon>Asteroideae</taxon>
        <taxon>Anthemideae</taxon>
        <taxon>Anthemidinae</taxon>
        <taxon>Tanacetum</taxon>
    </lineage>
</organism>
<comment type="caution">
    <text evidence="2">The sequence shown here is derived from an EMBL/GenBank/DDBJ whole genome shotgun (WGS) entry which is preliminary data.</text>
</comment>
<dbReference type="AlphaFoldDB" id="A0A699HNZ6"/>
<dbReference type="InterPro" id="IPR013103">
    <property type="entry name" value="RVT_2"/>
</dbReference>
<name>A0A699HNZ6_TANCI</name>